<dbReference type="PROSITE" id="PS00614">
    <property type="entry name" value="IGPS"/>
    <property type="match status" value="1"/>
</dbReference>
<evidence type="ECO:0000313" key="11">
    <source>
        <dbReference type="Proteomes" id="UP000672027"/>
    </source>
</evidence>
<evidence type="ECO:0000256" key="5">
    <source>
        <dbReference type="ARBA" id="ARBA00022822"/>
    </source>
</evidence>
<dbReference type="InterPro" id="IPR045186">
    <property type="entry name" value="Indole-3-glycerol_P_synth"/>
</dbReference>
<sequence>MSTPDILQKILNTKQEEIAERSARISLAQLQEQAAAADPVRGFVHSMQQHIARGNPAIIAEIKKASPSKGVIRTDFDPPAIAKSYAQAGAACLSVLTDAHYFQGHETYLQAARAACQLPVIRKDFIVDPYQVYEARALGADCILLIVSALNDTQLSDLYQLAIALGMDVLIEVHDREELQRALPLNAPLIGINNRNLRTFATSLDTTLDLLADVPDDVLVVTESGIHTQADVALMREHQVHAFLVGEAFMRAQDPGTALKNLFF</sequence>
<evidence type="ECO:0000256" key="8">
    <source>
        <dbReference type="HAMAP-Rule" id="MF_00134"/>
    </source>
</evidence>
<dbReference type="GO" id="GO:0004425">
    <property type="term" value="F:indole-3-glycerol-phosphate synthase activity"/>
    <property type="evidence" value="ECO:0007669"/>
    <property type="project" value="UniProtKB-EC"/>
</dbReference>
<evidence type="ECO:0000256" key="7">
    <source>
        <dbReference type="ARBA" id="ARBA00023239"/>
    </source>
</evidence>
<gene>
    <name evidence="8 10" type="primary">trpC</name>
    <name evidence="10" type="ORF">J8380_14405</name>
</gene>
<evidence type="ECO:0000256" key="6">
    <source>
        <dbReference type="ARBA" id="ARBA00023141"/>
    </source>
</evidence>
<dbReference type="Proteomes" id="UP000672027">
    <property type="component" value="Chromosome"/>
</dbReference>
<dbReference type="Gene3D" id="3.20.20.70">
    <property type="entry name" value="Aldolase class I"/>
    <property type="match status" value="1"/>
</dbReference>
<protein>
    <recommendedName>
        <fullName evidence="8">Indole-3-glycerol phosphate synthase</fullName>
        <shortName evidence="8">IGPS</shortName>
        <ecNumber evidence="8">4.1.1.48</ecNumber>
    </recommendedName>
</protein>
<evidence type="ECO:0000259" key="9">
    <source>
        <dbReference type="Pfam" id="PF00218"/>
    </source>
</evidence>
<dbReference type="EMBL" id="CP072800">
    <property type="protein sequence ID" value="QTR49421.1"/>
    <property type="molecule type" value="Genomic_DNA"/>
</dbReference>
<evidence type="ECO:0000256" key="4">
    <source>
        <dbReference type="ARBA" id="ARBA00022793"/>
    </source>
</evidence>
<dbReference type="NCBIfam" id="NF001373">
    <property type="entry name" value="PRK00278.1-6"/>
    <property type="match status" value="1"/>
</dbReference>
<keyword evidence="11" id="KW-1185">Reference proteome</keyword>
<evidence type="ECO:0000313" key="10">
    <source>
        <dbReference type="EMBL" id="QTR49421.1"/>
    </source>
</evidence>
<comment type="catalytic activity">
    <reaction evidence="1 8">
        <text>1-(2-carboxyphenylamino)-1-deoxy-D-ribulose 5-phosphate + H(+) = (1S,2R)-1-C-(indol-3-yl)glycerol 3-phosphate + CO2 + H2O</text>
        <dbReference type="Rhea" id="RHEA:23476"/>
        <dbReference type="ChEBI" id="CHEBI:15377"/>
        <dbReference type="ChEBI" id="CHEBI:15378"/>
        <dbReference type="ChEBI" id="CHEBI:16526"/>
        <dbReference type="ChEBI" id="CHEBI:58613"/>
        <dbReference type="ChEBI" id="CHEBI:58866"/>
        <dbReference type="EC" id="4.1.1.48"/>
    </reaction>
</comment>
<dbReference type="NCBIfam" id="NF001377">
    <property type="entry name" value="PRK00278.2-4"/>
    <property type="match status" value="1"/>
</dbReference>
<comment type="similarity">
    <text evidence="8">Belongs to the TrpC family.</text>
</comment>
<dbReference type="InterPro" id="IPR001468">
    <property type="entry name" value="Indole-3-GlycerolPSynthase_CS"/>
</dbReference>
<evidence type="ECO:0000256" key="1">
    <source>
        <dbReference type="ARBA" id="ARBA00001633"/>
    </source>
</evidence>
<keyword evidence="4 8" id="KW-0210">Decarboxylase</keyword>
<keyword evidence="6 8" id="KW-0057">Aromatic amino acid biosynthesis</keyword>
<dbReference type="PANTHER" id="PTHR22854">
    <property type="entry name" value="TRYPTOPHAN BIOSYNTHESIS PROTEIN"/>
    <property type="match status" value="1"/>
</dbReference>
<dbReference type="RefSeq" id="WP_210226268.1">
    <property type="nucleotide sequence ID" value="NZ_CP072800.1"/>
</dbReference>
<dbReference type="NCBIfam" id="NF001370">
    <property type="entry name" value="PRK00278.1-2"/>
    <property type="match status" value="1"/>
</dbReference>
<dbReference type="InterPro" id="IPR011060">
    <property type="entry name" value="RibuloseP-bd_barrel"/>
</dbReference>
<proteinExistence type="inferred from homology"/>
<dbReference type="PANTHER" id="PTHR22854:SF2">
    <property type="entry name" value="INDOLE-3-GLYCEROL-PHOSPHATE SYNTHASE"/>
    <property type="match status" value="1"/>
</dbReference>
<name>A0ABX7X0D4_9GAMM</name>
<dbReference type="CDD" id="cd00331">
    <property type="entry name" value="IGPS"/>
    <property type="match status" value="1"/>
</dbReference>
<feature type="domain" description="Indole-3-glycerol phosphate synthase" evidence="9">
    <location>
        <begin position="7"/>
        <end position="262"/>
    </location>
</feature>
<accession>A0ABX7X0D4</accession>
<dbReference type="SUPFAM" id="SSF51366">
    <property type="entry name" value="Ribulose-phoshate binding barrel"/>
    <property type="match status" value="1"/>
</dbReference>
<dbReference type="InterPro" id="IPR013798">
    <property type="entry name" value="Indole-3-glycerol_P_synth_dom"/>
</dbReference>
<reference evidence="10 11" key="1">
    <citation type="submission" date="2021-04" db="EMBL/GenBank/DDBJ databases">
        <title>Genomics, taxonomy and metabolism of representatives of sulfur bacteria of the genus Thiothrix: Thiothrix fructosivorans QT, Thiothrix unzii A1T and three new species, Thiothrix subterranea sp. nov., Thiothrix litoralis sp. nov. and 'Candidatus Thiothrix anitrata' sp. nov.</title>
        <authorList>
            <person name="Ravin N.V."/>
            <person name="Smolyakov D."/>
            <person name="Rudenko T.S."/>
            <person name="Mardanov A.V."/>
            <person name="Beletsky A.V."/>
            <person name="Markov N.D."/>
            <person name="Fomenkov A.I."/>
            <person name="Roberts R.J."/>
            <person name="Karnachuk O.V."/>
            <person name="Novikov A."/>
            <person name="Grabovich M.Y."/>
        </authorList>
    </citation>
    <scope>NUCLEOTIDE SEQUENCE [LARGE SCALE GENOMIC DNA]</scope>
    <source>
        <strain evidence="10 11">A52</strain>
    </source>
</reference>
<evidence type="ECO:0000256" key="2">
    <source>
        <dbReference type="ARBA" id="ARBA00004696"/>
    </source>
</evidence>
<dbReference type="HAMAP" id="MF_00134_B">
    <property type="entry name" value="IGPS_B"/>
    <property type="match status" value="1"/>
</dbReference>
<organism evidence="10 11">
    <name type="scientific">Candidatus Thiothrix anitrata</name>
    <dbReference type="NCBI Taxonomy" id="2823902"/>
    <lineage>
        <taxon>Bacteria</taxon>
        <taxon>Pseudomonadati</taxon>
        <taxon>Pseudomonadota</taxon>
        <taxon>Gammaproteobacteria</taxon>
        <taxon>Thiotrichales</taxon>
        <taxon>Thiotrichaceae</taxon>
        <taxon>Thiothrix</taxon>
    </lineage>
</organism>
<dbReference type="InterPro" id="IPR013785">
    <property type="entry name" value="Aldolase_TIM"/>
</dbReference>
<keyword evidence="3 8" id="KW-0028">Amino-acid biosynthesis</keyword>
<keyword evidence="7 8" id="KW-0456">Lyase</keyword>
<evidence type="ECO:0000256" key="3">
    <source>
        <dbReference type="ARBA" id="ARBA00022605"/>
    </source>
</evidence>
<dbReference type="Pfam" id="PF00218">
    <property type="entry name" value="IGPS"/>
    <property type="match status" value="1"/>
</dbReference>
<comment type="pathway">
    <text evidence="2 8">Amino-acid biosynthesis; L-tryptophan biosynthesis; L-tryptophan from chorismate: step 4/5.</text>
</comment>
<dbReference type="EC" id="4.1.1.48" evidence="8"/>
<keyword evidence="5 8" id="KW-0822">Tryptophan biosynthesis</keyword>